<keyword evidence="2" id="KW-1185">Reference proteome</keyword>
<dbReference type="KEGG" id="ssl:SS1G_12107"/>
<reference evidence="2" key="1">
    <citation type="journal article" date="2011" name="PLoS Genet.">
        <title>Genomic analysis of the necrotrophic fungal pathogens Sclerotinia sclerotiorum and Botrytis cinerea.</title>
        <authorList>
            <person name="Amselem J."/>
            <person name="Cuomo C.A."/>
            <person name="van Kan J.A."/>
            <person name="Viaud M."/>
            <person name="Benito E.P."/>
            <person name="Couloux A."/>
            <person name="Coutinho P.M."/>
            <person name="de Vries R.P."/>
            <person name="Dyer P.S."/>
            <person name="Fillinger S."/>
            <person name="Fournier E."/>
            <person name="Gout L."/>
            <person name="Hahn M."/>
            <person name="Kohn L."/>
            <person name="Lapalu N."/>
            <person name="Plummer K.M."/>
            <person name="Pradier J.M."/>
            <person name="Quevillon E."/>
            <person name="Sharon A."/>
            <person name="Simon A."/>
            <person name="ten Have A."/>
            <person name="Tudzynski B."/>
            <person name="Tudzynski P."/>
            <person name="Wincker P."/>
            <person name="Andrew M."/>
            <person name="Anthouard V."/>
            <person name="Beever R.E."/>
            <person name="Beffa R."/>
            <person name="Benoit I."/>
            <person name="Bouzid O."/>
            <person name="Brault B."/>
            <person name="Chen Z."/>
            <person name="Choquer M."/>
            <person name="Collemare J."/>
            <person name="Cotton P."/>
            <person name="Danchin E.G."/>
            <person name="Da Silva C."/>
            <person name="Gautier A."/>
            <person name="Giraud C."/>
            <person name="Giraud T."/>
            <person name="Gonzalez C."/>
            <person name="Grossetete S."/>
            <person name="Guldener U."/>
            <person name="Henrissat B."/>
            <person name="Howlett B.J."/>
            <person name="Kodira C."/>
            <person name="Kretschmer M."/>
            <person name="Lappartient A."/>
            <person name="Leroch M."/>
            <person name="Levis C."/>
            <person name="Mauceli E."/>
            <person name="Neuveglise C."/>
            <person name="Oeser B."/>
            <person name="Pearson M."/>
            <person name="Poulain J."/>
            <person name="Poussereau N."/>
            <person name="Quesneville H."/>
            <person name="Rascle C."/>
            <person name="Schumacher J."/>
            <person name="Segurens B."/>
            <person name="Sexton A."/>
            <person name="Silva E."/>
            <person name="Sirven C."/>
            <person name="Soanes D.M."/>
            <person name="Talbot N.J."/>
            <person name="Templeton M."/>
            <person name="Yandava C."/>
            <person name="Yarden O."/>
            <person name="Zeng Q."/>
            <person name="Rollins J.A."/>
            <person name="Lebrun M.H."/>
            <person name="Dickman M."/>
        </authorList>
    </citation>
    <scope>NUCLEOTIDE SEQUENCE [LARGE SCALE GENOMIC DNA]</scope>
    <source>
        <strain evidence="2">ATCC 18683 / 1980 / Ss-1</strain>
    </source>
</reference>
<name>A7F2G0_SCLS1</name>
<dbReference type="InParanoid" id="A7F2G0"/>
<dbReference type="RefSeq" id="XP_001587078.1">
    <property type="nucleotide sequence ID" value="XM_001587028.1"/>
</dbReference>
<dbReference type="GeneID" id="5483372"/>
<sequence>MTIILASSVRGLVVKVGHGGPPSSETITTTVGGNDEELIEQFTTLGE</sequence>
<dbReference type="EMBL" id="CH476639">
    <property type="protein sequence ID" value="EDN95902.1"/>
    <property type="molecule type" value="Genomic_DNA"/>
</dbReference>
<gene>
    <name evidence="1" type="ORF">SS1G_12107</name>
</gene>
<accession>A7F2G0</accession>
<dbReference type="AlphaFoldDB" id="A7F2G0"/>
<dbReference type="HOGENOM" id="CLU_3175674_0_0_1"/>
<evidence type="ECO:0000313" key="1">
    <source>
        <dbReference type="EMBL" id="EDN95902.1"/>
    </source>
</evidence>
<organism evidence="1 2">
    <name type="scientific">Sclerotinia sclerotiorum (strain ATCC 18683 / 1980 / Ss-1)</name>
    <name type="common">White mold</name>
    <name type="synonym">Whetzelinia sclerotiorum</name>
    <dbReference type="NCBI Taxonomy" id="665079"/>
    <lineage>
        <taxon>Eukaryota</taxon>
        <taxon>Fungi</taxon>
        <taxon>Dikarya</taxon>
        <taxon>Ascomycota</taxon>
        <taxon>Pezizomycotina</taxon>
        <taxon>Leotiomycetes</taxon>
        <taxon>Helotiales</taxon>
        <taxon>Sclerotiniaceae</taxon>
        <taxon>Sclerotinia</taxon>
    </lineage>
</organism>
<evidence type="ECO:0000313" key="2">
    <source>
        <dbReference type="Proteomes" id="UP000001312"/>
    </source>
</evidence>
<proteinExistence type="predicted"/>
<dbReference type="Proteomes" id="UP000001312">
    <property type="component" value="Unassembled WGS sequence"/>
</dbReference>
<protein>
    <submittedName>
        <fullName evidence="1">Uncharacterized protein</fullName>
    </submittedName>
</protein>